<dbReference type="AlphaFoldDB" id="A0A7W1XH33"/>
<proteinExistence type="inferred from homology"/>
<keyword evidence="5" id="KW-0645">Protease</keyword>
<dbReference type="EMBL" id="JAVBZS010000011">
    <property type="protein sequence ID" value="MDP8589485.1"/>
    <property type="molecule type" value="Genomic_DNA"/>
</dbReference>
<feature type="active site" evidence="8">
    <location>
        <position position="87"/>
    </location>
</feature>
<evidence type="ECO:0000313" key="12">
    <source>
        <dbReference type="Proteomes" id="UP000531895"/>
    </source>
</evidence>
<feature type="active site" evidence="8">
    <location>
        <position position="199"/>
    </location>
</feature>
<evidence type="ECO:0000313" key="9">
    <source>
        <dbReference type="EMBL" id="MBA4546575.1"/>
    </source>
</evidence>
<dbReference type="SUPFAM" id="SSF54001">
    <property type="entry name" value="Cysteine proteinases"/>
    <property type="match status" value="1"/>
</dbReference>
<dbReference type="GO" id="GO:0005576">
    <property type="term" value="C:extracellular region"/>
    <property type="evidence" value="ECO:0007669"/>
    <property type="project" value="UniProtKB-SubCell"/>
</dbReference>
<feature type="active site" evidence="8">
    <location>
        <position position="179"/>
    </location>
</feature>
<sequence length="237" mass="27110">MVDLRYLENYSKRVFLLAVSFVSGCFISPSELKLSNFNFRTLTNECENKFIFSLSTDSQTIDRLSKAYGQKYLNLDFLENQGKTSWCAAYATTAIIRYQTRKSFPTARQMMTTLYPSSSNLADESASNIQCISYANSYGFHSISNRWGTATAEGTMLEINANRPYWVSALKQTRGKDRHAFVVRGYANFDFYKTISVWNPWSNSSYGYDLLDPSSHLISTHGVVFKQDSGLFSWHYL</sequence>
<dbReference type="Proteomes" id="UP000531895">
    <property type="component" value="Unassembled WGS sequence"/>
</dbReference>
<comment type="subcellular location">
    <subcellularLocation>
        <location evidence="1">Secreted</location>
    </subcellularLocation>
</comment>
<evidence type="ECO:0000256" key="4">
    <source>
        <dbReference type="ARBA" id="ARBA00022801"/>
    </source>
</evidence>
<evidence type="ECO:0000313" key="13">
    <source>
        <dbReference type="Proteomes" id="UP001238215"/>
    </source>
</evidence>
<evidence type="ECO:0000256" key="3">
    <source>
        <dbReference type="ARBA" id="ARBA00022525"/>
    </source>
</evidence>
<dbReference type="GO" id="GO:0008234">
    <property type="term" value="F:cysteine-type peptidase activity"/>
    <property type="evidence" value="ECO:0007669"/>
    <property type="project" value="UniProtKB-KW"/>
</dbReference>
<dbReference type="GeneID" id="66498157"/>
<dbReference type="Gene3D" id="3.90.70.10">
    <property type="entry name" value="Cysteine proteinases"/>
    <property type="match status" value="1"/>
</dbReference>
<dbReference type="Pfam" id="PF05543">
    <property type="entry name" value="Peptidase_C47"/>
    <property type="match status" value="1"/>
</dbReference>
<protein>
    <submittedName>
        <fullName evidence="11">C47 family peptidase</fullName>
    </submittedName>
</protein>
<dbReference type="EMBL" id="JAIFOD010000012">
    <property type="protein sequence ID" value="MBX4193376.1"/>
    <property type="molecule type" value="Genomic_DNA"/>
</dbReference>
<dbReference type="EMBL" id="JACEIT010000014">
    <property type="protein sequence ID" value="MBA4546575.1"/>
    <property type="molecule type" value="Genomic_DNA"/>
</dbReference>
<evidence type="ECO:0000256" key="2">
    <source>
        <dbReference type="ARBA" id="ARBA00010245"/>
    </source>
</evidence>
<reference evidence="10" key="2">
    <citation type="journal article" date="2022" name="J. Anim. Sci.">
        <title>Whole genome sequence analyses-based assessment of virulence potential and antimicrobial susceptibilities and resistance of Enterococcus faecium strains isolated from commercial swine and cattle probiotic products.</title>
        <authorList>
            <person name="Shridhar P.B."/>
            <person name="Amachawadi R.G."/>
            <person name="Tokach M."/>
            <person name="Patel I."/>
            <person name="Gangiredla J."/>
            <person name="Mammel M."/>
            <person name="Nagaraja T.G."/>
        </authorList>
    </citation>
    <scope>NUCLEOTIDE SEQUENCE</scope>
    <source>
        <strain evidence="10">EF216</strain>
    </source>
</reference>
<reference evidence="11 13" key="3">
    <citation type="submission" date="2023-08" db="EMBL/GenBank/DDBJ databases">
        <title>Whole genome sequencing of Enterococcus.</title>
        <authorList>
            <person name="Kaptchouang Tchatchouang C.D."/>
            <person name="Ateba C.N."/>
        </authorList>
    </citation>
    <scope>NUCLEOTIDE SEQUENCE [LARGE SCALE GENOMIC DNA]</scope>
    <source>
        <strain evidence="11 13">ENT3_CNKT_NWU</strain>
    </source>
</reference>
<dbReference type="PROSITE" id="PS51257">
    <property type="entry name" value="PROKAR_LIPOPROTEIN"/>
    <property type="match status" value="1"/>
</dbReference>
<evidence type="ECO:0000256" key="7">
    <source>
        <dbReference type="ARBA" id="ARBA00023145"/>
    </source>
</evidence>
<keyword evidence="3" id="KW-0964">Secreted</keyword>
<name>A0A7W1XH33_9ENTE</name>
<evidence type="ECO:0000256" key="1">
    <source>
        <dbReference type="ARBA" id="ARBA00004613"/>
    </source>
</evidence>
<evidence type="ECO:0000313" key="10">
    <source>
        <dbReference type="EMBL" id="MBX4193376.1"/>
    </source>
</evidence>
<accession>A0A7W1XH33</accession>
<dbReference type="InterPro" id="IPR038765">
    <property type="entry name" value="Papain-like_cys_pep_sf"/>
</dbReference>
<evidence type="ECO:0000256" key="5">
    <source>
        <dbReference type="ARBA" id="ARBA00022807"/>
    </source>
</evidence>
<keyword evidence="4" id="KW-0378">Hydrolase</keyword>
<keyword evidence="5" id="KW-0788">Thiol protease</keyword>
<evidence type="ECO:0000256" key="6">
    <source>
        <dbReference type="ARBA" id="ARBA00023026"/>
    </source>
</evidence>
<keyword evidence="6" id="KW-0843">Virulence</keyword>
<dbReference type="GO" id="GO:0006508">
    <property type="term" value="P:proteolysis"/>
    <property type="evidence" value="ECO:0007669"/>
    <property type="project" value="InterPro"/>
</dbReference>
<evidence type="ECO:0000313" key="11">
    <source>
        <dbReference type="EMBL" id="MDP8589485.1"/>
    </source>
</evidence>
<comment type="caution">
    <text evidence="9">The sequence shown here is derived from an EMBL/GenBank/DDBJ whole genome shotgun (WGS) entry which is preliminary data.</text>
</comment>
<gene>
    <name evidence="9" type="ORF">H1Z91_09525</name>
    <name evidence="10" type="ORF">KYX84_03895</name>
    <name evidence="11" type="ORF">RAN64_05410</name>
</gene>
<organism evidence="9 12">
    <name type="scientific">Enterococcus lactis</name>
    <dbReference type="NCBI Taxonomy" id="357441"/>
    <lineage>
        <taxon>Bacteria</taxon>
        <taxon>Bacillati</taxon>
        <taxon>Bacillota</taxon>
        <taxon>Bacilli</taxon>
        <taxon>Lactobacillales</taxon>
        <taxon>Enterococcaceae</taxon>
        <taxon>Enterococcus</taxon>
    </lineage>
</organism>
<keyword evidence="7" id="KW-0865">Zymogen</keyword>
<dbReference type="RefSeq" id="WP_002315441.1">
    <property type="nucleotide sequence ID" value="NZ_BNJW01000013.1"/>
</dbReference>
<reference evidence="9 12" key="1">
    <citation type="submission" date="2020-07" db="EMBL/GenBank/DDBJ databases">
        <authorList>
            <person name="Feng H."/>
        </authorList>
    </citation>
    <scope>NUCLEOTIDE SEQUENCE [LARGE SCALE GENOMIC DNA]</scope>
    <source>
        <strain evidence="9">S-7</strain>
        <strain evidence="12">s-7</strain>
    </source>
</reference>
<dbReference type="InterPro" id="IPR008750">
    <property type="entry name" value="Peptidase_C47"/>
</dbReference>
<evidence type="ECO:0000256" key="8">
    <source>
        <dbReference type="PIRSR" id="PIRSR608750-1"/>
    </source>
</evidence>
<dbReference type="Proteomes" id="UP001238215">
    <property type="component" value="Unassembled WGS sequence"/>
</dbReference>
<keyword evidence="13" id="KW-1185">Reference proteome</keyword>
<dbReference type="Proteomes" id="UP000704433">
    <property type="component" value="Unassembled WGS sequence"/>
</dbReference>
<comment type="similarity">
    <text evidence="2">Belongs to the peptidase C47 family.</text>
</comment>